<keyword evidence="3" id="KW-0804">Transcription</keyword>
<dbReference type="InterPro" id="IPR018062">
    <property type="entry name" value="HTH_AraC-typ_CS"/>
</dbReference>
<dbReference type="PROSITE" id="PS01124">
    <property type="entry name" value="HTH_ARAC_FAMILY_2"/>
    <property type="match status" value="1"/>
</dbReference>
<evidence type="ECO:0000256" key="2">
    <source>
        <dbReference type="ARBA" id="ARBA00023125"/>
    </source>
</evidence>
<organism evidence="5 6">
    <name type="scientific">Paenibacillus cucumis</name>
    <name type="common">ex Kampfer et al. 2016</name>
    <dbReference type="NCBI Taxonomy" id="1776858"/>
    <lineage>
        <taxon>Bacteria</taxon>
        <taxon>Bacillati</taxon>
        <taxon>Bacillota</taxon>
        <taxon>Bacilli</taxon>
        <taxon>Bacillales</taxon>
        <taxon>Paenibacillaceae</taxon>
        <taxon>Paenibacillus</taxon>
    </lineage>
</organism>
<dbReference type="InterPro" id="IPR009057">
    <property type="entry name" value="Homeodomain-like_sf"/>
</dbReference>
<dbReference type="InterPro" id="IPR003313">
    <property type="entry name" value="AraC-bd"/>
</dbReference>
<proteinExistence type="predicted"/>
<keyword evidence="6" id="KW-1185">Reference proteome</keyword>
<dbReference type="Pfam" id="PF12833">
    <property type="entry name" value="HTH_18"/>
    <property type="match status" value="1"/>
</dbReference>
<reference evidence="5 6" key="1">
    <citation type="submission" date="2020-08" db="EMBL/GenBank/DDBJ databases">
        <title>Fungal Genomes of the International Space Station.</title>
        <authorList>
            <person name="Seuylemezian A."/>
            <person name="Singh N.K."/>
            <person name="Wood J."/>
            <person name="Venkateswaran K."/>
        </authorList>
    </citation>
    <scope>NUCLEOTIDE SEQUENCE [LARGE SCALE GENOMIC DNA]</scope>
    <source>
        <strain evidence="5 6">S/N-304-OC-R4</strain>
    </source>
</reference>
<keyword evidence="2" id="KW-0238">DNA-binding</keyword>
<comment type="caution">
    <text evidence="5">The sequence shown here is derived from an EMBL/GenBank/DDBJ whole genome shotgun (WGS) entry which is preliminary data.</text>
</comment>
<accession>A0ABS7KHU8</accession>
<evidence type="ECO:0000256" key="3">
    <source>
        <dbReference type="ARBA" id="ARBA00023163"/>
    </source>
</evidence>
<feature type="domain" description="HTH araC/xylS-type" evidence="4">
    <location>
        <begin position="175"/>
        <end position="274"/>
    </location>
</feature>
<dbReference type="PROSITE" id="PS00041">
    <property type="entry name" value="HTH_ARAC_FAMILY_1"/>
    <property type="match status" value="1"/>
</dbReference>
<dbReference type="InterPro" id="IPR037923">
    <property type="entry name" value="HTH-like"/>
</dbReference>
<sequence>MTGITKGVADVDTLWRDGSRASQFFFISGGHKPVNLHQWGPGVRDVYALHYIIRGQGTLETGGQHYRLGAGESFIIFPQKEIYYYPDPADPWEYVWIEFNGRDAGRIVDLTQLSVKHPVLPAAPETMEMWFHLAWNAGASPSEVLRADARLQLLLSYYIEFFPSEKQTETRDEVWMAKTYIEQNYWQSSLTVAEIVQAVNLERSYLFRKFKEATGESVSTYITACRIRRACELLESSQLSIQSIAYSVGYNDPLYFSRVFKKATSYTPSAYMMLHQKKITSKTFTSNV</sequence>
<dbReference type="Gene3D" id="2.60.120.280">
    <property type="entry name" value="Regulatory protein AraC"/>
    <property type="match status" value="1"/>
</dbReference>
<dbReference type="SUPFAM" id="SSF46689">
    <property type="entry name" value="Homeodomain-like"/>
    <property type="match status" value="2"/>
</dbReference>
<dbReference type="InterPro" id="IPR020449">
    <property type="entry name" value="Tscrpt_reg_AraC-type_HTH"/>
</dbReference>
<protein>
    <submittedName>
        <fullName evidence="5">Helix-turn-helix domain-containing protein</fullName>
    </submittedName>
</protein>
<dbReference type="PRINTS" id="PR00032">
    <property type="entry name" value="HTHARAC"/>
</dbReference>
<dbReference type="Pfam" id="PF02311">
    <property type="entry name" value="AraC_binding"/>
    <property type="match status" value="1"/>
</dbReference>
<dbReference type="EMBL" id="JACLIC010000018">
    <property type="protein sequence ID" value="MBY0203728.1"/>
    <property type="molecule type" value="Genomic_DNA"/>
</dbReference>
<dbReference type="CDD" id="cd06986">
    <property type="entry name" value="cupin_MmsR-like_N"/>
    <property type="match status" value="1"/>
</dbReference>
<dbReference type="Proteomes" id="UP000706031">
    <property type="component" value="Unassembled WGS sequence"/>
</dbReference>
<evidence type="ECO:0000313" key="6">
    <source>
        <dbReference type="Proteomes" id="UP000706031"/>
    </source>
</evidence>
<evidence type="ECO:0000256" key="1">
    <source>
        <dbReference type="ARBA" id="ARBA00023015"/>
    </source>
</evidence>
<gene>
    <name evidence="5" type="ORF">H7T88_10940</name>
</gene>
<name>A0ABS7KHU8_9BACL</name>
<keyword evidence="1" id="KW-0805">Transcription regulation</keyword>
<dbReference type="InterPro" id="IPR018060">
    <property type="entry name" value="HTH_AraC"/>
</dbReference>
<dbReference type="Gene3D" id="1.10.10.60">
    <property type="entry name" value="Homeodomain-like"/>
    <property type="match status" value="2"/>
</dbReference>
<dbReference type="SMART" id="SM00342">
    <property type="entry name" value="HTH_ARAC"/>
    <property type="match status" value="1"/>
</dbReference>
<evidence type="ECO:0000313" key="5">
    <source>
        <dbReference type="EMBL" id="MBY0203728.1"/>
    </source>
</evidence>
<evidence type="ECO:0000259" key="4">
    <source>
        <dbReference type="PROSITE" id="PS01124"/>
    </source>
</evidence>
<dbReference type="PANTHER" id="PTHR43280">
    <property type="entry name" value="ARAC-FAMILY TRANSCRIPTIONAL REGULATOR"/>
    <property type="match status" value="1"/>
</dbReference>
<dbReference type="PANTHER" id="PTHR43280:SF30">
    <property type="entry name" value="MMSAB OPERON REGULATORY PROTEIN"/>
    <property type="match status" value="1"/>
</dbReference>
<dbReference type="SUPFAM" id="SSF51215">
    <property type="entry name" value="Regulatory protein AraC"/>
    <property type="match status" value="1"/>
</dbReference>